<dbReference type="Gene3D" id="3.40.630.30">
    <property type="match status" value="1"/>
</dbReference>
<dbReference type="InterPro" id="IPR016181">
    <property type="entry name" value="Acyl_CoA_acyltransferase"/>
</dbReference>
<proteinExistence type="predicted"/>
<organism evidence="2 3">
    <name type="scientific">Desulfallas thermosapovorans DSM 6562</name>
    <dbReference type="NCBI Taxonomy" id="1121431"/>
    <lineage>
        <taxon>Bacteria</taxon>
        <taxon>Bacillati</taxon>
        <taxon>Bacillota</taxon>
        <taxon>Clostridia</taxon>
        <taxon>Eubacteriales</taxon>
        <taxon>Desulfallaceae</taxon>
        <taxon>Desulfallas</taxon>
    </lineage>
</organism>
<name>A0A5S4ZYV3_9FIRM</name>
<evidence type="ECO:0000259" key="1">
    <source>
        <dbReference type="PROSITE" id="PS51186"/>
    </source>
</evidence>
<dbReference type="PIRSF" id="PIRSF021278">
    <property type="entry name" value="AcuA"/>
    <property type="match status" value="1"/>
</dbReference>
<dbReference type="PROSITE" id="PS51186">
    <property type="entry name" value="GNAT"/>
    <property type="match status" value="1"/>
</dbReference>
<gene>
    <name evidence="2" type="ORF">LX24_00512</name>
</gene>
<dbReference type="InterPro" id="IPR024699">
    <property type="entry name" value="AcuA"/>
</dbReference>
<dbReference type="EMBL" id="VNHM01000002">
    <property type="protein sequence ID" value="TYO97321.1"/>
    <property type="molecule type" value="Genomic_DNA"/>
</dbReference>
<evidence type="ECO:0000313" key="2">
    <source>
        <dbReference type="EMBL" id="TYO97321.1"/>
    </source>
</evidence>
<dbReference type="Proteomes" id="UP000323166">
    <property type="component" value="Unassembled WGS sequence"/>
</dbReference>
<dbReference type="InterPro" id="IPR000182">
    <property type="entry name" value="GNAT_dom"/>
</dbReference>
<protein>
    <submittedName>
        <fullName evidence="2">Acetoin utilization protein AcuA</fullName>
    </submittedName>
</protein>
<accession>A0A5S4ZYV3</accession>
<feature type="domain" description="N-acetyltransferase" evidence="1">
    <location>
        <begin position="12"/>
        <end position="183"/>
    </location>
</feature>
<evidence type="ECO:0000313" key="3">
    <source>
        <dbReference type="Proteomes" id="UP000323166"/>
    </source>
</evidence>
<dbReference type="GO" id="GO:0045150">
    <property type="term" value="P:acetoin catabolic process"/>
    <property type="evidence" value="ECO:0007669"/>
    <property type="project" value="InterPro"/>
</dbReference>
<dbReference type="RefSeq" id="WP_166510569.1">
    <property type="nucleotide sequence ID" value="NZ_VNHM01000002.1"/>
</dbReference>
<dbReference type="SUPFAM" id="SSF55729">
    <property type="entry name" value="Acyl-CoA N-acyltransferases (Nat)"/>
    <property type="match status" value="1"/>
</dbReference>
<keyword evidence="3" id="KW-1185">Reference proteome</keyword>
<reference evidence="2 3" key="1">
    <citation type="submission" date="2019-07" db="EMBL/GenBank/DDBJ databases">
        <title>Genomic Encyclopedia of Type Strains, Phase I: the one thousand microbial genomes (KMG-I) project.</title>
        <authorList>
            <person name="Kyrpides N."/>
        </authorList>
    </citation>
    <scope>NUCLEOTIDE SEQUENCE [LARGE SCALE GENOMIC DNA]</scope>
    <source>
        <strain evidence="2 3">DSM 6562</strain>
    </source>
</reference>
<dbReference type="GO" id="GO:0016747">
    <property type="term" value="F:acyltransferase activity, transferring groups other than amino-acyl groups"/>
    <property type="evidence" value="ECO:0007669"/>
    <property type="project" value="InterPro"/>
</dbReference>
<dbReference type="AlphaFoldDB" id="A0A5S4ZYV3"/>
<sequence length="201" mass="23568">MAKEIMTDRGPVVIEGPVSKEYLESLEINQAMNNFRNPKRQKEAMGLIANLPEGMVYIARFGQEIIGYVLFHYPNQYSRWARHPRILELGAIEVSREWQKMGLAKAILKEAFKNPVMEEYVLITTEFCWHWDLKNTGLGVWEYQNMLKRVFGSVNFKRRHTDDPEILEHSANMLMVRIGKNVSRSHIEMFDDLTYQNSIIM</sequence>
<dbReference type="GO" id="GO:0019152">
    <property type="term" value="F:acetoin dehydrogenase (NAD+) activity"/>
    <property type="evidence" value="ECO:0007669"/>
    <property type="project" value="InterPro"/>
</dbReference>
<dbReference type="CDD" id="cd04301">
    <property type="entry name" value="NAT_SF"/>
    <property type="match status" value="1"/>
</dbReference>
<comment type="caution">
    <text evidence="2">The sequence shown here is derived from an EMBL/GenBank/DDBJ whole genome shotgun (WGS) entry which is preliminary data.</text>
</comment>
<dbReference type="Pfam" id="PF00583">
    <property type="entry name" value="Acetyltransf_1"/>
    <property type="match status" value="1"/>
</dbReference>